<feature type="domain" description="Outer membrane protein beta-barrel" evidence="2">
    <location>
        <begin position="24"/>
        <end position="169"/>
    </location>
</feature>
<reference evidence="4" key="1">
    <citation type="journal article" date="2019" name="Int. J. Syst. Evol. Microbiol.">
        <title>The Global Catalogue of Microorganisms (GCM) 10K type strain sequencing project: providing services to taxonomists for standard genome sequencing and annotation.</title>
        <authorList>
            <consortium name="The Broad Institute Genomics Platform"/>
            <consortium name="The Broad Institute Genome Sequencing Center for Infectious Disease"/>
            <person name="Wu L."/>
            <person name="Ma J."/>
        </authorList>
    </citation>
    <scope>NUCLEOTIDE SEQUENCE [LARGE SCALE GENOMIC DNA]</scope>
    <source>
        <strain evidence="4">CGMCC 1.15111</strain>
    </source>
</reference>
<proteinExistence type="predicted"/>
<feature type="chain" id="PRO_5045826883" description="Outer membrane protein beta-barrel domain-containing protein" evidence="1">
    <location>
        <begin position="23"/>
        <end position="199"/>
    </location>
</feature>
<accession>A0ABQ3IDN4</accession>
<comment type="caution">
    <text evidence="3">The sequence shown here is derived from an EMBL/GenBank/DDBJ whole genome shotgun (WGS) entry which is preliminary data.</text>
</comment>
<keyword evidence="1" id="KW-0732">Signal</keyword>
<dbReference type="Proteomes" id="UP000658258">
    <property type="component" value="Unassembled WGS sequence"/>
</dbReference>
<organism evidence="3 4">
    <name type="scientific">Roseivirga thermotolerans</name>
    <dbReference type="NCBI Taxonomy" id="1758176"/>
    <lineage>
        <taxon>Bacteria</taxon>
        <taxon>Pseudomonadati</taxon>
        <taxon>Bacteroidota</taxon>
        <taxon>Cytophagia</taxon>
        <taxon>Cytophagales</taxon>
        <taxon>Roseivirgaceae</taxon>
        <taxon>Roseivirga</taxon>
    </lineage>
</organism>
<keyword evidence="4" id="KW-1185">Reference proteome</keyword>
<sequence>MLKMKKLVMICLLMALGFSASAQFSLGPRVTLVNSKLTLKDAVANVEEGDAEFGYQFGIFMRAKVPVIGLYVQPEILFSKAESVLSVNNQDVSFEFNKIDVPIMIGGKVGPLRINAGPSLSFLTDASRSDVAGDIKDNYKDTSVGYQAGIGLDLLKFVFDVKYEGSLSQFGETIRVGNTTVNTDQRTSQWVFAVGFKLF</sequence>
<dbReference type="EMBL" id="BNAG01000006">
    <property type="protein sequence ID" value="GHE75660.1"/>
    <property type="molecule type" value="Genomic_DNA"/>
</dbReference>
<gene>
    <name evidence="3" type="ORF">GCM10011340_35720</name>
</gene>
<evidence type="ECO:0000313" key="3">
    <source>
        <dbReference type="EMBL" id="GHE75660.1"/>
    </source>
</evidence>
<evidence type="ECO:0000256" key="1">
    <source>
        <dbReference type="SAM" id="SignalP"/>
    </source>
</evidence>
<evidence type="ECO:0000313" key="4">
    <source>
        <dbReference type="Proteomes" id="UP000658258"/>
    </source>
</evidence>
<protein>
    <recommendedName>
        <fullName evidence="2">Outer membrane protein beta-barrel domain-containing protein</fullName>
    </recommendedName>
</protein>
<dbReference type="InterPro" id="IPR025665">
    <property type="entry name" value="Beta-barrel_OMP_2"/>
</dbReference>
<name>A0ABQ3IDN4_9BACT</name>
<feature type="signal peptide" evidence="1">
    <location>
        <begin position="1"/>
        <end position="22"/>
    </location>
</feature>
<dbReference type="Pfam" id="PF13568">
    <property type="entry name" value="OMP_b-brl_2"/>
    <property type="match status" value="1"/>
</dbReference>
<evidence type="ECO:0000259" key="2">
    <source>
        <dbReference type="Pfam" id="PF13568"/>
    </source>
</evidence>